<organism evidence="2 3">
    <name type="scientific">Entomobacter blattae</name>
    <dbReference type="NCBI Taxonomy" id="2762277"/>
    <lineage>
        <taxon>Bacteria</taxon>
        <taxon>Pseudomonadati</taxon>
        <taxon>Pseudomonadota</taxon>
        <taxon>Alphaproteobacteria</taxon>
        <taxon>Acetobacterales</taxon>
        <taxon>Acetobacteraceae</taxon>
        <taxon>Entomobacter</taxon>
    </lineage>
</organism>
<dbReference type="AlphaFoldDB" id="A0A7H1NQP6"/>
<sequence>MPFFRIFQKSSPVLQGALSGSFLLFSLSACGFQPLYNGQKQHEVSAKLRDVYVSSIPERFGQQVRLSLQQNLAGSGPEDPHGYTLNVYPGISSEAIGINQDNTSGRTRSIGTARWELLTISNNPVKLAEGNATTIDGYTVTYEQNIAQTLNDETVKGRIAKNLADEITQQLATWFNLHETDLAKQEADAIKAKEKATAANQIETTNKPERPRYLISGMVPEGGSGSAYQEAGPDGLPAMATGRTSYNPLDTSAINQLHNSEDIGTPSSSTTP</sequence>
<accession>A0A7H1NQP6</accession>
<protein>
    <recommendedName>
        <fullName evidence="4">LPS-assembly lipoprotein LptE</fullName>
    </recommendedName>
</protein>
<dbReference type="EMBL" id="CP060244">
    <property type="protein sequence ID" value="QNT78106.1"/>
    <property type="molecule type" value="Genomic_DNA"/>
</dbReference>
<dbReference type="PROSITE" id="PS51257">
    <property type="entry name" value="PROKAR_LIPOPROTEIN"/>
    <property type="match status" value="1"/>
</dbReference>
<feature type="compositionally biased region" description="Polar residues" evidence="1">
    <location>
        <begin position="242"/>
        <end position="258"/>
    </location>
</feature>
<name>A0A7H1NQP6_9PROT</name>
<dbReference type="Proteomes" id="UP000516349">
    <property type="component" value="Chromosome"/>
</dbReference>
<gene>
    <name evidence="2" type="ORF">JGUZn3_08740</name>
</gene>
<proteinExistence type="predicted"/>
<keyword evidence="3" id="KW-1185">Reference proteome</keyword>
<feature type="region of interest" description="Disordered" evidence="1">
    <location>
        <begin position="216"/>
        <end position="272"/>
    </location>
</feature>
<dbReference type="InterPro" id="IPR007485">
    <property type="entry name" value="LPS_assembly_LptE"/>
</dbReference>
<evidence type="ECO:0008006" key="4">
    <source>
        <dbReference type="Google" id="ProtNLM"/>
    </source>
</evidence>
<dbReference type="Pfam" id="PF04390">
    <property type="entry name" value="LptE"/>
    <property type="match status" value="1"/>
</dbReference>
<reference evidence="2 3" key="1">
    <citation type="submission" date="2020-08" db="EMBL/GenBank/DDBJ databases">
        <title>Complete genome sequence of Entomobacter blattae G55GP.</title>
        <authorList>
            <person name="Poehlein A."/>
            <person name="Guzman J."/>
            <person name="Daniel R."/>
            <person name="Vilcinskas A."/>
        </authorList>
    </citation>
    <scope>NUCLEOTIDE SEQUENCE [LARGE SCALE GENOMIC DNA]</scope>
    <source>
        <strain evidence="2 3">G55GP</strain>
    </source>
</reference>
<dbReference type="Gene3D" id="3.30.160.150">
    <property type="entry name" value="Lipoprotein like domain"/>
    <property type="match status" value="1"/>
</dbReference>
<dbReference type="GO" id="GO:0043165">
    <property type="term" value="P:Gram-negative-bacterium-type cell outer membrane assembly"/>
    <property type="evidence" value="ECO:0007669"/>
    <property type="project" value="InterPro"/>
</dbReference>
<dbReference type="RefSeq" id="WP_203414473.1">
    <property type="nucleotide sequence ID" value="NZ_CP060244.1"/>
</dbReference>
<evidence type="ECO:0000313" key="3">
    <source>
        <dbReference type="Proteomes" id="UP000516349"/>
    </source>
</evidence>
<dbReference type="GO" id="GO:0019867">
    <property type="term" value="C:outer membrane"/>
    <property type="evidence" value="ECO:0007669"/>
    <property type="project" value="InterPro"/>
</dbReference>
<evidence type="ECO:0000313" key="2">
    <source>
        <dbReference type="EMBL" id="QNT78106.1"/>
    </source>
</evidence>
<dbReference type="KEGG" id="ebla:JGUZn3_08740"/>
<evidence type="ECO:0000256" key="1">
    <source>
        <dbReference type="SAM" id="MobiDB-lite"/>
    </source>
</evidence>